<keyword evidence="2" id="KW-0732">Signal</keyword>
<evidence type="ECO:0000256" key="1">
    <source>
        <dbReference type="SAM" id="MobiDB-lite"/>
    </source>
</evidence>
<feature type="chain" id="PRO_5040865415" evidence="2">
    <location>
        <begin position="25"/>
        <end position="244"/>
    </location>
</feature>
<evidence type="ECO:0000313" key="3">
    <source>
        <dbReference type="EMBL" id="GMJ02021.1"/>
    </source>
</evidence>
<accession>A0A9W7MLP3</accession>
<feature type="compositionally biased region" description="Polar residues" evidence="1">
    <location>
        <begin position="41"/>
        <end position="51"/>
    </location>
</feature>
<evidence type="ECO:0000313" key="4">
    <source>
        <dbReference type="Proteomes" id="UP001165190"/>
    </source>
</evidence>
<dbReference type="OrthoDB" id="990631at2759"/>
<feature type="signal peptide" evidence="2">
    <location>
        <begin position="1"/>
        <end position="24"/>
    </location>
</feature>
<feature type="region of interest" description="Disordered" evidence="1">
    <location>
        <begin position="129"/>
        <end position="165"/>
    </location>
</feature>
<evidence type="ECO:0000256" key="2">
    <source>
        <dbReference type="SAM" id="SignalP"/>
    </source>
</evidence>
<protein>
    <submittedName>
        <fullName evidence="3">Uncharacterized protein</fullName>
    </submittedName>
</protein>
<dbReference type="Proteomes" id="UP001165190">
    <property type="component" value="Unassembled WGS sequence"/>
</dbReference>
<comment type="caution">
    <text evidence="3">The sequence shown here is derived from an EMBL/GenBank/DDBJ whole genome shotgun (WGS) entry which is preliminary data.</text>
</comment>
<proteinExistence type="predicted"/>
<feature type="compositionally biased region" description="Polar residues" evidence="1">
    <location>
        <begin position="60"/>
        <end position="70"/>
    </location>
</feature>
<name>A0A9W7MLP3_HIBTR</name>
<organism evidence="3 4">
    <name type="scientific">Hibiscus trionum</name>
    <name type="common">Flower of an hour</name>
    <dbReference type="NCBI Taxonomy" id="183268"/>
    <lineage>
        <taxon>Eukaryota</taxon>
        <taxon>Viridiplantae</taxon>
        <taxon>Streptophyta</taxon>
        <taxon>Embryophyta</taxon>
        <taxon>Tracheophyta</taxon>
        <taxon>Spermatophyta</taxon>
        <taxon>Magnoliopsida</taxon>
        <taxon>eudicotyledons</taxon>
        <taxon>Gunneridae</taxon>
        <taxon>Pentapetalae</taxon>
        <taxon>rosids</taxon>
        <taxon>malvids</taxon>
        <taxon>Malvales</taxon>
        <taxon>Malvaceae</taxon>
        <taxon>Malvoideae</taxon>
        <taxon>Hibiscus</taxon>
    </lineage>
</organism>
<dbReference type="EMBL" id="BSYR01000035">
    <property type="protein sequence ID" value="GMJ02021.1"/>
    <property type="molecule type" value="Genomic_DNA"/>
</dbReference>
<dbReference type="AlphaFoldDB" id="A0A9W7MLP3"/>
<gene>
    <name evidence="3" type="ORF">HRI_003871300</name>
</gene>
<sequence length="244" mass="27550">MEAMKKSVLLANLISALLIVLVAAEDPFDIESDFSQDSEASTIFQESQYFPDSNPDEPSLLSQSEFPQDSQETKYFPQSNDEGTSLFSELEHPHDSFEAQNFPEKTPQFSESGFSQEFEYPEQSFELDAPRKIKPSPPPPPPSPGPSPSEAPAPSPSEEPAPSPAERRNMCISRCLPKCRKVEPPILRLLCLRLCERKCFLRNSVLIYNCTVRCAETMPQIFKSYKKRAAGYAKYCYNNCVKKF</sequence>
<feature type="compositionally biased region" description="Pro residues" evidence="1">
    <location>
        <begin position="135"/>
        <end position="163"/>
    </location>
</feature>
<feature type="region of interest" description="Disordered" evidence="1">
    <location>
        <begin position="41"/>
        <end position="87"/>
    </location>
</feature>
<keyword evidence="4" id="KW-1185">Reference proteome</keyword>
<reference evidence="3" key="1">
    <citation type="submission" date="2023-05" db="EMBL/GenBank/DDBJ databases">
        <title>Genome and transcriptome analyses reveal genes involved in the formation of fine ridges on petal epidermal cells in Hibiscus trionum.</title>
        <authorList>
            <person name="Koshimizu S."/>
            <person name="Masuda S."/>
            <person name="Ishii T."/>
            <person name="Shirasu K."/>
            <person name="Hoshino A."/>
            <person name="Arita M."/>
        </authorList>
    </citation>
    <scope>NUCLEOTIDE SEQUENCE</scope>
    <source>
        <strain evidence="3">Hamamatsu line</strain>
    </source>
</reference>
<feature type="compositionally biased region" description="Polar residues" evidence="1">
    <location>
        <begin position="76"/>
        <end position="87"/>
    </location>
</feature>